<evidence type="ECO:0000313" key="2">
    <source>
        <dbReference type="Proteomes" id="UP001140096"/>
    </source>
</evidence>
<keyword evidence="2" id="KW-1185">Reference proteome</keyword>
<sequence>MGAGQTVVHEDEDEEIASLPSQLPVTGPPSGHVPVLTSAAASNADQGISSADNGATQVNDAADSAESAVAAAAAAVEDVAAATYHSHAIGNIAAVELDSPVTGREDMSVDGENSVPATPSDPTHGLLPELLLPAEGGAVNTTNDNEDDG</sequence>
<protein>
    <submittedName>
        <fullName evidence="1">Uncharacterized protein</fullName>
    </submittedName>
</protein>
<proteinExistence type="predicted"/>
<name>A0ACC1LRK0_9FUNG</name>
<organism evidence="1 2">
    <name type="scientific">Coemansia furcata</name>
    <dbReference type="NCBI Taxonomy" id="417177"/>
    <lineage>
        <taxon>Eukaryota</taxon>
        <taxon>Fungi</taxon>
        <taxon>Fungi incertae sedis</taxon>
        <taxon>Zoopagomycota</taxon>
        <taxon>Kickxellomycotina</taxon>
        <taxon>Kickxellomycetes</taxon>
        <taxon>Kickxellales</taxon>
        <taxon>Kickxellaceae</taxon>
        <taxon>Coemansia</taxon>
    </lineage>
</organism>
<comment type="caution">
    <text evidence="1">The sequence shown here is derived from an EMBL/GenBank/DDBJ whole genome shotgun (WGS) entry which is preliminary data.</text>
</comment>
<dbReference type="Proteomes" id="UP001140096">
    <property type="component" value="Unassembled WGS sequence"/>
</dbReference>
<accession>A0ACC1LRK0</accession>
<evidence type="ECO:0000313" key="1">
    <source>
        <dbReference type="EMBL" id="KAJ2813960.1"/>
    </source>
</evidence>
<gene>
    <name evidence="1" type="ORF">H4S07_000254</name>
</gene>
<reference evidence="1" key="1">
    <citation type="submission" date="2022-07" db="EMBL/GenBank/DDBJ databases">
        <title>Phylogenomic reconstructions and comparative analyses of Kickxellomycotina fungi.</title>
        <authorList>
            <person name="Reynolds N.K."/>
            <person name="Stajich J.E."/>
            <person name="Barry K."/>
            <person name="Grigoriev I.V."/>
            <person name="Crous P."/>
            <person name="Smith M.E."/>
        </authorList>
    </citation>
    <scope>NUCLEOTIDE SEQUENCE</scope>
    <source>
        <strain evidence="1">CBS 102833</strain>
    </source>
</reference>
<dbReference type="EMBL" id="JANBUP010000010">
    <property type="protein sequence ID" value="KAJ2813960.1"/>
    <property type="molecule type" value="Genomic_DNA"/>
</dbReference>